<proteinExistence type="predicted"/>
<keyword evidence="3" id="KW-1185">Reference proteome</keyword>
<keyword evidence="1" id="KW-0732">Signal</keyword>
<dbReference type="EMBL" id="QVIG01000001">
    <property type="protein sequence ID" value="RGD57508.1"/>
    <property type="molecule type" value="Genomic_DNA"/>
</dbReference>
<comment type="caution">
    <text evidence="2">The sequence shown here is derived from an EMBL/GenBank/DDBJ whole genome shotgun (WGS) entry which is preliminary data.</text>
</comment>
<evidence type="ECO:0000313" key="2">
    <source>
        <dbReference type="EMBL" id="RGD57508.1"/>
    </source>
</evidence>
<reference evidence="2 3" key="1">
    <citation type="submission" date="2018-08" db="EMBL/GenBank/DDBJ databases">
        <title>Diversity &amp; Physiological Properties of Lignin-Decomposing Actinobacteria from Soil.</title>
        <authorList>
            <person name="Roh S.G."/>
            <person name="Kim S.B."/>
        </authorList>
    </citation>
    <scope>NUCLEOTIDE SEQUENCE [LARGE SCALE GENOMIC DNA]</scope>
    <source>
        <strain evidence="2 3">MMS17-GH009</strain>
    </source>
</reference>
<gene>
    <name evidence="2" type="ORF">DR950_06595</name>
</gene>
<accession>A0A372ZNN9</accession>
<dbReference type="AlphaFoldDB" id="A0A372ZNN9"/>
<feature type="chain" id="PRO_5016821244" description="Ig-like domain-containing protein" evidence="1">
    <location>
        <begin position="19"/>
        <end position="183"/>
    </location>
</feature>
<evidence type="ECO:0000313" key="3">
    <source>
        <dbReference type="Proteomes" id="UP000263377"/>
    </source>
</evidence>
<feature type="signal peptide" evidence="1">
    <location>
        <begin position="1"/>
        <end position="18"/>
    </location>
</feature>
<evidence type="ECO:0008006" key="4">
    <source>
        <dbReference type="Google" id="ProtNLM"/>
    </source>
</evidence>
<name>A0A372ZNN9_9ACTN</name>
<sequence>MSAVLAALATGVAPAADAAPATASEILNCTVNAAVTFDPALSAGPEATTVTIGGTATGCTDSQSGPTAVVGGTVTATLTFGTLSCNPLTVPALVPGSTATFTWNLQNGTHASSTITNIAVVEVDGAGTLTGTVTGSSSRLAGETLTAVLNIDSDQPIIDNCIDVLLGAPPIAHSTLTAVTAFS</sequence>
<organism evidence="2 3">
    <name type="scientific">Kitasatospora xanthocidica</name>
    <dbReference type="NCBI Taxonomy" id="83382"/>
    <lineage>
        <taxon>Bacteria</taxon>
        <taxon>Bacillati</taxon>
        <taxon>Actinomycetota</taxon>
        <taxon>Actinomycetes</taxon>
        <taxon>Kitasatosporales</taxon>
        <taxon>Streptomycetaceae</taxon>
        <taxon>Kitasatospora</taxon>
    </lineage>
</organism>
<protein>
    <recommendedName>
        <fullName evidence="4">Ig-like domain-containing protein</fullName>
    </recommendedName>
</protein>
<evidence type="ECO:0000256" key="1">
    <source>
        <dbReference type="SAM" id="SignalP"/>
    </source>
</evidence>
<dbReference type="Proteomes" id="UP000263377">
    <property type="component" value="Unassembled WGS sequence"/>
</dbReference>